<evidence type="ECO:0000313" key="27">
    <source>
        <dbReference type="EMBL" id="KAK1805214.1"/>
    </source>
</evidence>
<comment type="similarity">
    <text evidence="18">Belongs to the RBR family. RNF19 subfamily.</text>
</comment>
<gene>
    <name evidence="27" type="ORF">P4O66_019163</name>
</gene>
<dbReference type="Proteomes" id="UP001239994">
    <property type="component" value="Unassembled WGS sequence"/>
</dbReference>
<accession>A0AAD8ZTT3</accession>
<dbReference type="InterPro" id="IPR013083">
    <property type="entry name" value="Znf_RING/FYVE/PHD"/>
</dbReference>
<keyword evidence="13" id="KW-0833">Ubl conjugation pathway</keyword>
<dbReference type="EC" id="2.3.2.31" evidence="6"/>
<keyword evidence="10" id="KW-0479">Metal-binding</keyword>
<dbReference type="GO" id="GO:0008270">
    <property type="term" value="F:zinc ion binding"/>
    <property type="evidence" value="ECO:0007669"/>
    <property type="project" value="UniProtKB-KW"/>
</dbReference>
<dbReference type="Pfam" id="PF22191">
    <property type="entry name" value="IBR_1"/>
    <property type="match status" value="1"/>
</dbReference>
<evidence type="ECO:0000256" key="17">
    <source>
        <dbReference type="ARBA" id="ARBA00023136"/>
    </source>
</evidence>
<dbReference type="InterPro" id="IPR044066">
    <property type="entry name" value="TRIAD_supradom"/>
</dbReference>
<feature type="domain" description="RRM" evidence="24">
    <location>
        <begin position="99"/>
        <end position="175"/>
    </location>
</feature>
<dbReference type="GO" id="GO:0016020">
    <property type="term" value="C:membrane"/>
    <property type="evidence" value="ECO:0007669"/>
    <property type="project" value="UniProtKB-SubCell"/>
</dbReference>
<evidence type="ECO:0000256" key="22">
    <source>
        <dbReference type="SAM" id="Phobius"/>
    </source>
</evidence>
<evidence type="ECO:0000259" key="24">
    <source>
        <dbReference type="PROSITE" id="PS50102"/>
    </source>
</evidence>
<dbReference type="FunFam" id="1.10.1900.10:FF:000001">
    <property type="entry name" value="Polyadenylate-binding protein"/>
    <property type="match status" value="1"/>
</dbReference>
<evidence type="ECO:0000256" key="14">
    <source>
        <dbReference type="ARBA" id="ARBA00022833"/>
    </source>
</evidence>
<dbReference type="InterPro" id="IPR045305">
    <property type="entry name" value="RRM2_I_PABPs"/>
</dbReference>
<dbReference type="Pfam" id="PF00658">
    <property type="entry name" value="MLLE"/>
    <property type="match status" value="1"/>
</dbReference>
<dbReference type="CDD" id="cd12378">
    <property type="entry name" value="RRM1_I_PABPs"/>
    <property type="match status" value="1"/>
</dbReference>
<dbReference type="EMBL" id="JAROKS010000003">
    <property type="protein sequence ID" value="KAK1805214.1"/>
    <property type="molecule type" value="Genomic_DNA"/>
</dbReference>
<feature type="compositionally biased region" description="Polar residues" evidence="21">
    <location>
        <begin position="1151"/>
        <end position="1162"/>
    </location>
</feature>
<dbReference type="InterPro" id="IPR003954">
    <property type="entry name" value="RRM_euk-type"/>
</dbReference>
<keyword evidence="17 22" id="KW-0472">Membrane</keyword>
<dbReference type="Pfam" id="PF01485">
    <property type="entry name" value="IBR"/>
    <property type="match status" value="1"/>
</dbReference>
<dbReference type="InterPro" id="IPR002004">
    <property type="entry name" value="PABP_HYD_C"/>
</dbReference>
<reference evidence="27" key="1">
    <citation type="submission" date="2023-03" db="EMBL/GenBank/DDBJ databases">
        <title>Electrophorus voltai genome.</title>
        <authorList>
            <person name="Bian C."/>
        </authorList>
    </citation>
    <scope>NUCLEOTIDE SEQUENCE</scope>
    <source>
        <strain evidence="27">CB-2022</strain>
        <tissue evidence="27">Muscle</tissue>
    </source>
</reference>
<evidence type="ECO:0000256" key="21">
    <source>
        <dbReference type="SAM" id="MobiDB-lite"/>
    </source>
</evidence>
<dbReference type="CDD" id="cd12379">
    <property type="entry name" value="RRM2_I_PABPs"/>
    <property type="match status" value="1"/>
</dbReference>
<dbReference type="CDD" id="cd16775">
    <property type="entry name" value="RING-HC_RBR_RNF19A"/>
    <property type="match status" value="1"/>
</dbReference>
<feature type="compositionally biased region" description="Low complexity" evidence="21">
    <location>
        <begin position="768"/>
        <end position="784"/>
    </location>
</feature>
<feature type="region of interest" description="Disordered" evidence="21">
    <location>
        <begin position="651"/>
        <end position="784"/>
    </location>
</feature>
<dbReference type="GO" id="GO:0005737">
    <property type="term" value="C:cytoplasm"/>
    <property type="evidence" value="ECO:0007669"/>
    <property type="project" value="UniProtKB-SubCell"/>
</dbReference>
<evidence type="ECO:0000256" key="7">
    <source>
        <dbReference type="ARBA" id="ARBA00022490"/>
    </source>
</evidence>
<evidence type="ECO:0000256" key="10">
    <source>
        <dbReference type="ARBA" id="ARBA00022723"/>
    </source>
</evidence>
<comment type="subcellular location">
    <subcellularLocation>
        <location evidence="3">Cytoplasm</location>
    </subcellularLocation>
    <subcellularLocation>
        <location evidence="2">Membrane</location>
        <topology evidence="2">Multi-pass membrane protein</topology>
    </subcellularLocation>
</comment>
<dbReference type="GO" id="GO:0061630">
    <property type="term" value="F:ubiquitin protein ligase activity"/>
    <property type="evidence" value="ECO:0007669"/>
    <property type="project" value="UniProtKB-EC"/>
</dbReference>
<evidence type="ECO:0000256" key="9">
    <source>
        <dbReference type="ARBA" id="ARBA00022692"/>
    </source>
</evidence>
<evidence type="ECO:0000256" key="3">
    <source>
        <dbReference type="ARBA" id="ARBA00004496"/>
    </source>
</evidence>
<dbReference type="SMART" id="SM00517">
    <property type="entry name" value="PolyA"/>
    <property type="match status" value="1"/>
</dbReference>
<evidence type="ECO:0000256" key="18">
    <source>
        <dbReference type="ARBA" id="ARBA00061087"/>
    </source>
</evidence>
<dbReference type="InterPro" id="IPR035979">
    <property type="entry name" value="RBD_domain_sf"/>
</dbReference>
<feature type="region of interest" description="Disordered" evidence="21">
    <location>
        <begin position="1148"/>
        <end position="1170"/>
    </location>
</feature>
<feature type="compositionally biased region" description="Basic residues" evidence="21">
    <location>
        <begin position="1342"/>
        <end position="1353"/>
    </location>
</feature>
<dbReference type="SMART" id="SM00647">
    <property type="entry name" value="IBR"/>
    <property type="match status" value="2"/>
</dbReference>
<dbReference type="Gene3D" id="2.20.25.20">
    <property type="match status" value="1"/>
</dbReference>
<dbReference type="InterPro" id="IPR001841">
    <property type="entry name" value="Znf_RING"/>
</dbReference>
<dbReference type="PROSITE" id="PS50102">
    <property type="entry name" value="RRM"/>
    <property type="match status" value="4"/>
</dbReference>
<feature type="region of interest" description="Disordered" evidence="21">
    <location>
        <begin position="453"/>
        <end position="474"/>
    </location>
</feature>
<keyword evidence="12 19" id="KW-0863">Zinc-finger</keyword>
<feature type="domain" description="RRM" evidence="24">
    <location>
        <begin position="191"/>
        <end position="268"/>
    </location>
</feature>
<evidence type="ECO:0000256" key="15">
    <source>
        <dbReference type="ARBA" id="ARBA00022884"/>
    </source>
</evidence>
<dbReference type="InterPro" id="IPR012677">
    <property type="entry name" value="Nucleotide-bd_a/b_plait_sf"/>
</dbReference>
<keyword evidence="14" id="KW-0862">Zinc</keyword>
<dbReference type="Gene3D" id="1.20.120.1750">
    <property type="match status" value="1"/>
</dbReference>
<dbReference type="FunFam" id="1.20.120.1750:FF:000001">
    <property type="entry name" value="RBR-type E3 ubiquitin transferase"/>
    <property type="match status" value="1"/>
</dbReference>
<comment type="similarity">
    <text evidence="5">Belongs to the polyadenylate-binding protein type-1 family.</text>
</comment>
<feature type="compositionally biased region" description="Low complexity" evidence="21">
    <location>
        <begin position="1373"/>
        <end position="1390"/>
    </location>
</feature>
<feature type="domain" description="PABC" evidence="25">
    <location>
        <begin position="540"/>
        <end position="617"/>
    </location>
</feature>
<dbReference type="SMART" id="SM00360">
    <property type="entry name" value="RRM"/>
    <property type="match status" value="4"/>
</dbReference>
<evidence type="ECO:0000256" key="6">
    <source>
        <dbReference type="ARBA" id="ARBA00012251"/>
    </source>
</evidence>
<dbReference type="FunFam" id="2.20.25.20:FF:000004">
    <property type="entry name" value="RBR-type E3 ubiquitin transferase"/>
    <property type="match status" value="1"/>
</dbReference>
<comment type="pathway">
    <text evidence="4">Protein modification; protein ubiquitination.</text>
</comment>
<evidence type="ECO:0000256" key="5">
    <source>
        <dbReference type="ARBA" id="ARBA00008557"/>
    </source>
</evidence>
<dbReference type="FunFam" id="3.30.70.330:FF:000003">
    <property type="entry name" value="Polyadenylate-binding protein"/>
    <property type="match status" value="1"/>
</dbReference>
<dbReference type="SMART" id="SM00361">
    <property type="entry name" value="RRM_1"/>
    <property type="match status" value="3"/>
</dbReference>
<evidence type="ECO:0000259" key="26">
    <source>
        <dbReference type="PROSITE" id="PS51873"/>
    </source>
</evidence>
<dbReference type="SUPFAM" id="SSF63570">
    <property type="entry name" value="PABC (PABP) domain"/>
    <property type="match status" value="1"/>
</dbReference>
<name>A0AAD8ZTT3_9TELE</name>
<organism evidence="27 28">
    <name type="scientific">Electrophorus voltai</name>
    <dbReference type="NCBI Taxonomy" id="2609070"/>
    <lineage>
        <taxon>Eukaryota</taxon>
        <taxon>Metazoa</taxon>
        <taxon>Chordata</taxon>
        <taxon>Craniata</taxon>
        <taxon>Vertebrata</taxon>
        <taxon>Euteleostomi</taxon>
        <taxon>Actinopterygii</taxon>
        <taxon>Neopterygii</taxon>
        <taxon>Teleostei</taxon>
        <taxon>Ostariophysi</taxon>
        <taxon>Gymnotiformes</taxon>
        <taxon>Gymnotoidei</taxon>
        <taxon>Gymnotidae</taxon>
        <taxon>Electrophorus</taxon>
    </lineage>
</organism>
<evidence type="ECO:0000256" key="20">
    <source>
        <dbReference type="PROSITE-ProRule" id="PRU00176"/>
    </source>
</evidence>
<dbReference type="SMART" id="SM00184">
    <property type="entry name" value="RING"/>
    <property type="match status" value="1"/>
</dbReference>
<feature type="compositionally biased region" description="Basic residues" evidence="21">
    <location>
        <begin position="713"/>
        <end position="739"/>
    </location>
</feature>
<feature type="compositionally biased region" description="Basic and acidic residues" evidence="21">
    <location>
        <begin position="754"/>
        <end position="764"/>
    </location>
</feature>
<feature type="compositionally biased region" description="Low complexity" evidence="21">
    <location>
        <begin position="666"/>
        <end position="676"/>
    </location>
</feature>
<dbReference type="InterPro" id="IPR006515">
    <property type="entry name" value="PABP_1234"/>
</dbReference>
<sequence length="1512" mass="164637">MNPSAPSYPMASLYVGDLHQDVTEAMLYEKFSPAGAILSIRVCRDMITRRSLGYAYVNFQQPADAERALDTMNFDVIKGRPVRIMWSQRDPSLRKSGVGNIFIKNLDKSIDNKALYDTFSAFGNILSCKVVCDENGSKGYGFVHFETQEAAERAIEKMNGMLLNDRKVFVGRFKSRKEREAELGARAKEFTNVYIKNFGEDMDDEKLKEVFSKYGHAMSIRVMTDDGGKSRGFGFVSFERHEDAQKAVDEMNGKELNGKLIYVGRAQKKVERQTELKRKFEQMKQDRMTRYQGVNLYVKNLDDGIDDERLRKEFSPFGTITSAKVMMDGGRSKGFGFVCFSSPEEATKAVTEMNGRIVATKPLYVALAQRKEERQAHLTNQYMQRLASVRAVPNPVLNPYQHAPPSGYFMAAIPQAQNRAAYYPTSQLTQLRPSPRWTTQGVRPQHFQNMPATMRPSAPRPQTFSTVRPASQVPRMMSAQRVAPQTMGPRAATAAPPAQCAPVRSVPQYKYAAGVRNPQQHMSSQPQVSLQQPAVHVQGQEPLTASMLAAAPPQEQKQMLGERLFPLIQNMHPTLAGKITGMLLEIDNSELLHMLESPESLRSKSHELVKERISICFKAYPVESPSGAFEVSCVGQLEPVGPGGRLLEGSVPCRNTLPPPPPLSPPSHSSSFPGLPVAAPLCSAEMSLQQHAQGSERDLPSATSSISLPTVRKTPKKRRLSLRSLFRRRRGDPKSRKSRTLTSGVDGIASVESVHSEVQQHDRSSSFSAPGMAASSTPSGSTSCSSSSELLECPLCLLRHARDRFPDIMTCHHRSCADCLRQYLRIEISESRVNISCPECSERFNPHDIRMILGDRALMEKYEEFMLRRWLVADPDCRWCPAPDCGYAVIAFGCASCPKITCGREGCGTEFCYHCKQLWHPNQTCDTARQQRAQSLRLRPFRSSSLSYSQESGAAADDIKPCPRCAAYIIKMNDGSCNHMTCAVCGCEFCWLCMKEISDLHYLSPSGCTFWGKKPWSRKKKILWQLGTLVGAPIGIALIAGIAIPAMIIGIPVYVGRKVGASSQIHNRYEGKDISKHKRNLVIAGGVTLSVIVSPVVAAVTVGIGVPIMLAYVYGVVPISLCRSGGCGVSAGNGKGVRIEFDDENDMNVGNGATATDTTSVAETRHNPSIGEGSVGGLMGSLSASGCHMERVGAMRDNLSENASTMALAGASITGSLSGSAMVSCFNRLEVQADVQKERCSLSGESGTVSLGTISDSASTKAMAGSILNAYMPLDREGSSMDVQVDVESKLGKLRHHSAGSSVEDGSTVGRGGGPCPSSCPHEGKCSSSHWVKEPSTSSSGKKSKGKMRKKSGGTKINESQEDMDAQLLEQQSTHSSELDSPSLSGSLPSVTDSHCSHMSEFSCPDLDACRPHCCTHEPQARPTPAPVSPLPEVEHDRLENCPTPGPLPLAGTISSLLTPGGAERPLCHMVEENMSSTCRAELGPSAGDRDHGKGVMQAASPVRNSCIQTEI</sequence>
<dbReference type="Pfam" id="PF00076">
    <property type="entry name" value="RRM_1"/>
    <property type="match status" value="4"/>
</dbReference>
<evidence type="ECO:0000256" key="1">
    <source>
        <dbReference type="ARBA" id="ARBA00001798"/>
    </source>
</evidence>
<evidence type="ECO:0000313" key="28">
    <source>
        <dbReference type="Proteomes" id="UP001239994"/>
    </source>
</evidence>
<feature type="domain" description="RRM" evidence="24">
    <location>
        <begin position="294"/>
        <end position="370"/>
    </location>
</feature>
<dbReference type="FunFam" id="3.30.70.330:FF:000154">
    <property type="entry name" value="Polyadenylate-binding protein"/>
    <property type="match status" value="1"/>
</dbReference>
<comment type="caution">
    <text evidence="27">The sequence shown here is derived from an EMBL/GenBank/DDBJ whole genome shotgun (WGS) entry which is preliminary data.</text>
</comment>
<keyword evidence="8" id="KW-0808">Transferase</keyword>
<dbReference type="Gene3D" id="1.10.1900.10">
    <property type="entry name" value="c-terminal domain of poly(a) binding protein"/>
    <property type="match status" value="1"/>
</dbReference>
<evidence type="ECO:0000256" key="16">
    <source>
        <dbReference type="ARBA" id="ARBA00022989"/>
    </source>
</evidence>
<evidence type="ECO:0000256" key="4">
    <source>
        <dbReference type="ARBA" id="ARBA00004906"/>
    </source>
</evidence>
<dbReference type="CDD" id="cd12380">
    <property type="entry name" value="RRM3_I_PABPs"/>
    <property type="match status" value="1"/>
</dbReference>
<keyword evidence="15 20" id="KW-0694">RNA-binding</keyword>
<dbReference type="NCBIfam" id="TIGR01628">
    <property type="entry name" value="PABP-1234"/>
    <property type="match status" value="1"/>
</dbReference>
<dbReference type="FunFam" id="3.30.70.330:FF:000042">
    <property type="entry name" value="Polyadenylate-binding protein"/>
    <property type="match status" value="1"/>
</dbReference>
<dbReference type="CDD" id="cd12381">
    <property type="entry name" value="RRM4_I_PABPs"/>
    <property type="match status" value="1"/>
</dbReference>
<keyword evidence="7" id="KW-0963">Cytoplasm</keyword>
<protein>
    <recommendedName>
        <fullName evidence="6">RBR-type E3 ubiquitin transferase</fullName>
        <ecNumber evidence="6">2.3.2.31</ecNumber>
    </recommendedName>
</protein>
<dbReference type="PROSITE" id="PS51309">
    <property type="entry name" value="PABC"/>
    <property type="match status" value="1"/>
</dbReference>
<dbReference type="Gene3D" id="3.30.70.330">
    <property type="match status" value="4"/>
</dbReference>
<evidence type="ECO:0000256" key="2">
    <source>
        <dbReference type="ARBA" id="ARBA00004141"/>
    </source>
</evidence>
<evidence type="ECO:0000256" key="11">
    <source>
        <dbReference type="ARBA" id="ARBA00022737"/>
    </source>
</evidence>
<dbReference type="SUPFAM" id="SSF54928">
    <property type="entry name" value="RNA-binding domain, RBD"/>
    <property type="match status" value="2"/>
</dbReference>
<feature type="domain" description="RING-type" evidence="23">
    <location>
        <begin position="793"/>
        <end position="841"/>
    </location>
</feature>
<dbReference type="SUPFAM" id="SSF57850">
    <property type="entry name" value="RING/U-box"/>
    <property type="match status" value="3"/>
</dbReference>
<dbReference type="PROSITE" id="PS50089">
    <property type="entry name" value="ZF_RING_2"/>
    <property type="match status" value="1"/>
</dbReference>
<evidence type="ECO:0000256" key="19">
    <source>
        <dbReference type="PROSITE-ProRule" id="PRU00175"/>
    </source>
</evidence>
<keyword evidence="9 22" id="KW-0812">Transmembrane</keyword>
<dbReference type="InterPro" id="IPR036053">
    <property type="entry name" value="PABP-dom"/>
</dbReference>
<dbReference type="PANTHER" id="PTHR24012">
    <property type="entry name" value="RNA BINDING PROTEIN"/>
    <property type="match status" value="1"/>
</dbReference>
<proteinExistence type="inferred from homology"/>
<dbReference type="InterPro" id="IPR034364">
    <property type="entry name" value="PABP_RRM1"/>
</dbReference>
<dbReference type="FunFam" id="3.30.40.10:FF:000052">
    <property type="entry name" value="RBR-type E3 ubiquitin transferase"/>
    <property type="match status" value="1"/>
</dbReference>
<feature type="domain" description="RING-type" evidence="26">
    <location>
        <begin position="789"/>
        <end position="1012"/>
    </location>
</feature>
<feature type="transmembrane region" description="Helical" evidence="22">
    <location>
        <begin position="1022"/>
        <end position="1055"/>
    </location>
</feature>
<dbReference type="InterPro" id="IPR002867">
    <property type="entry name" value="IBR_dom"/>
</dbReference>
<keyword evidence="16 22" id="KW-1133">Transmembrane helix</keyword>
<dbReference type="InterPro" id="IPR000504">
    <property type="entry name" value="RRM_dom"/>
</dbReference>
<keyword evidence="28" id="KW-1185">Reference proteome</keyword>
<evidence type="ECO:0000256" key="13">
    <source>
        <dbReference type="ARBA" id="ARBA00022786"/>
    </source>
</evidence>
<keyword evidence="11" id="KW-0677">Repeat</keyword>
<dbReference type="GO" id="GO:0003723">
    <property type="term" value="F:RNA binding"/>
    <property type="evidence" value="ECO:0007669"/>
    <property type="project" value="UniProtKB-UniRule"/>
</dbReference>
<dbReference type="CDD" id="cd20362">
    <property type="entry name" value="BRcat_RBR_RNF19A"/>
    <property type="match status" value="1"/>
</dbReference>
<evidence type="ECO:0000259" key="23">
    <source>
        <dbReference type="PROSITE" id="PS50089"/>
    </source>
</evidence>
<dbReference type="CDD" id="cd20355">
    <property type="entry name" value="Rcat_RBR_RNF19"/>
    <property type="match status" value="1"/>
</dbReference>
<dbReference type="Gene3D" id="3.30.40.10">
    <property type="entry name" value="Zinc/RING finger domain, C3HC4 (zinc finger)"/>
    <property type="match status" value="1"/>
</dbReference>
<dbReference type="FunFam" id="3.30.70.330:FF:000021">
    <property type="entry name" value="Polyadenylate-binding protein"/>
    <property type="match status" value="1"/>
</dbReference>
<evidence type="ECO:0000256" key="8">
    <source>
        <dbReference type="ARBA" id="ARBA00022679"/>
    </source>
</evidence>
<comment type="catalytic activity">
    <reaction evidence="1">
        <text>[E2 ubiquitin-conjugating enzyme]-S-ubiquitinyl-L-cysteine + [acceptor protein]-L-lysine = [E2 ubiquitin-conjugating enzyme]-L-cysteine + [acceptor protein]-N(6)-ubiquitinyl-L-lysine.</text>
        <dbReference type="EC" id="2.3.2.31"/>
    </reaction>
</comment>
<feature type="region of interest" description="Disordered" evidence="21">
    <location>
        <begin position="1292"/>
        <end position="1392"/>
    </location>
</feature>
<feature type="domain" description="RRM" evidence="24">
    <location>
        <begin position="11"/>
        <end position="89"/>
    </location>
</feature>
<evidence type="ECO:0000259" key="25">
    <source>
        <dbReference type="PROSITE" id="PS51309"/>
    </source>
</evidence>
<feature type="compositionally biased region" description="Polar residues" evidence="21">
    <location>
        <begin position="460"/>
        <end position="469"/>
    </location>
</feature>
<dbReference type="PROSITE" id="PS51873">
    <property type="entry name" value="TRIAD"/>
    <property type="match status" value="1"/>
</dbReference>
<evidence type="ECO:0000256" key="12">
    <source>
        <dbReference type="ARBA" id="ARBA00022771"/>
    </source>
</evidence>
<feature type="transmembrane region" description="Helical" evidence="22">
    <location>
        <begin position="1081"/>
        <end position="1114"/>
    </location>
</feature>